<dbReference type="EMBL" id="WNZW01000001">
    <property type="protein sequence ID" value="MUG44043.1"/>
    <property type="molecule type" value="Genomic_DNA"/>
</dbReference>
<dbReference type="PANTHER" id="PTHR33639:SF2">
    <property type="entry name" value="DUF393 DOMAIN-CONTAINING PROTEIN"/>
    <property type="match status" value="1"/>
</dbReference>
<proteinExistence type="predicted"/>
<dbReference type="GO" id="GO:0015035">
    <property type="term" value="F:protein-disulfide reductase activity"/>
    <property type="evidence" value="ECO:0007669"/>
    <property type="project" value="InterPro"/>
</dbReference>
<name>A0A7X2YYA5_9BACL</name>
<gene>
    <name evidence="1" type="ORF">GNP95_03360</name>
</gene>
<dbReference type="InterPro" id="IPR007263">
    <property type="entry name" value="DCC1-like"/>
</dbReference>
<organism evidence="1 2">
    <name type="scientific">Paenibacillus woosongensis</name>
    <dbReference type="NCBI Taxonomy" id="307580"/>
    <lineage>
        <taxon>Bacteria</taxon>
        <taxon>Bacillati</taxon>
        <taxon>Bacillota</taxon>
        <taxon>Bacilli</taxon>
        <taxon>Bacillales</taxon>
        <taxon>Paenibacillaceae</taxon>
        <taxon>Paenibacillus</taxon>
    </lineage>
</organism>
<comment type="caution">
    <text evidence="1">The sequence shown here is derived from an EMBL/GenBank/DDBJ whole genome shotgun (WGS) entry which is preliminary data.</text>
</comment>
<dbReference type="PANTHER" id="PTHR33639">
    <property type="entry name" value="THIOL-DISULFIDE OXIDOREDUCTASE DCC"/>
    <property type="match status" value="1"/>
</dbReference>
<dbReference type="InterPro" id="IPR052927">
    <property type="entry name" value="DCC_oxidoreductase"/>
</dbReference>
<dbReference type="AlphaFoldDB" id="A0A7X2YYA5"/>
<reference evidence="1 2" key="1">
    <citation type="submission" date="2019-11" db="EMBL/GenBank/DDBJ databases">
        <title>Draft genome sequences of five Paenibacillus species of dairy origin.</title>
        <authorList>
            <person name="Olajide A.M."/>
            <person name="Chen S."/>
            <person name="Lapointe G."/>
        </authorList>
    </citation>
    <scope>NUCLEOTIDE SEQUENCE [LARGE SCALE GENOMIC DNA]</scope>
    <source>
        <strain evidence="1 2">12CR55</strain>
    </source>
</reference>
<dbReference type="OrthoDB" id="9785438at2"/>
<evidence type="ECO:0000313" key="1">
    <source>
        <dbReference type="EMBL" id="MUG44043.1"/>
    </source>
</evidence>
<dbReference type="Proteomes" id="UP000447876">
    <property type="component" value="Unassembled WGS sequence"/>
</dbReference>
<accession>A0A7X2YYA5</accession>
<evidence type="ECO:0000313" key="2">
    <source>
        <dbReference type="Proteomes" id="UP000447876"/>
    </source>
</evidence>
<sequence length="143" mass="16539">MAQTSGQHDNVVLFDGVCHLCQGAVKFIIRRDPERRFRFASLQSEAGERILQGSRRPDISPDRINTIVLYQNGVYYTRSSAALRIAKGLRYPWPLAFGFIIVPRFIRDAVYRIVAANRYRWFGKDETCLVPTKENKERFLQDG</sequence>
<dbReference type="Pfam" id="PF04134">
    <property type="entry name" value="DCC1-like"/>
    <property type="match status" value="1"/>
</dbReference>
<dbReference type="RefSeq" id="WP_155609460.1">
    <property type="nucleotide sequence ID" value="NZ_BOSM01000001.1"/>
</dbReference>
<protein>
    <submittedName>
        <fullName evidence="1">DUF393 domain-containing protein</fullName>
    </submittedName>
</protein>